<dbReference type="Proteomes" id="UP000730482">
    <property type="component" value="Unassembled WGS sequence"/>
</dbReference>
<comment type="caution">
    <text evidence="2">The sequence shown here is derived from an EMBL/GenBank/DDBJ whole genome shotgun (WGS) entry which is preliminary data.</text>
</comment>
<dbReference type="Gene3D" id="1.50.10.10">
    <property type="match status" value="1"/>
</dbReference>
<proteinExistence type="predicted"/>
<dbReference type="EMBL" id="JAAFYZ010000264">
    <property type="protein sequence ID" value="MBS2553544.1"/>
    <property type="molecule type" value="Genomic_DNA"/>
</dbReference>
<sequence>MAMVDVLDDTPANQPGRAQLLTSLNKFAAGITRYQDPVSGRWFQVVDKGTQAGNWTETSCSSMFAYTLSRAAQQGYIDGHYAAVAQKGYQGVLQRLSVGKDGLTNLSTISIGTNVGDYAYYIGRTQATNDFHGLGAFLIMNEQFTAGGAASSAHAVGSAHAAGAVGGAQ</sequence>
<dbReference type="InterPro" id="IPR012341">
    <property type="entry name" value="6hp_glycosidase-like_sf"/>
</dbReference>
<evidence type="ECO:0000313" key="3">
    <source>
        <dbReference type="Proteomes" id="UP000730482"/>
    </source>
</evidence>
<keyword evidence="3" id="KW-1185">Reference proteome</keyword>
<evidence type="ECO:0000313" key="2">
    <source>
        <dbReference type="EMBL" id="MBS2553544.1"/>
    </source>
</evidence>
<organism evidence="2 3">
    <name type="scientific">Catenulispora pinistramenti</name>
    <dbReference type="NCBI Taxonomy" id="2705254"/>
    <lineage>
        <taxon>Bacteria</taxon>
        <taxon>Bacillati</taxon>
        <taxon>Actinomycetota</taxon>
        <taxon>Actinomycetes</taxon>
        <taxon>Catenulisporales</taxon>
        <taxon>Catenulisporaceae</taxon>
        <taxon>Catenulispora</taxon>
    </lineage>
</organism>
<protein>
    <submittedName>
        <fullName evidence="2">Glycoside hydrolase family 88 protein</fullName>
    </submittedName>
</protein>
<keyword evidence="1 2" id="KW-0378">Hydrolase</keyword>
<dbReference type="InterPro" id="IPR052043">
    <property type="entry name" value="PolySaccharide_Degr_Enz"/>
</dbReference>
<dbReference type="InterPro" id="IPR010905">
    <property type="entry name" value="Glyco_hydro_88"/>
</dbReference>
<dbReference type="PANTHER" id="PTHR33886">
    <property type="entry name" value="UNSATURATED RHAMNOGALACTURONAN HYDROLASE (EUROFUNG)"/>
    <property type="match status" value="1"/>
</dbReference>
<dbReference type="GO" id="GO:0016787">
    <property type="term" value="F:hydrolase activity"/>
    <property type="evidence" value="ECO:0007669"/>
    <property type="project" value="UniProtKB-KW"/>
</dbReference>
<reference evidence="2 3" key="1">
    <citation type="submission" date="2020-02" db="EMBL/GenBank/DDBJ databases">
        <title>Acidophilic actinobacteria isolated from forest soil.</title>
        <authorList>
            <person name="Golinska P."/>
        </authorList>
    </citation>
    <scope>NUCLEOTIDE SEQUENCE [LARGE SCALE GENOMIC DNA]</scope>
    <source>
        <strain evidence="2 3">NL8</strain>
    </source>
</reference>
<gene>
    <name evidence="2" type="ORF">KGQ19_42495</name>
</gene>
<name>A0ABS5L5W7_9ACTN</name>
<accession>A0ABS5L5W7</accession>
<evidence type="ECO:0000256" key="1">
    <source>
        <dbReference type="ARBA" id="ARBA00022801"/>
    </source>
</evidence>
<dbReference type="SUPFAM" id="SSF48208">
    <property type="entry name" value="Six-hairpin glycosidases"/>
    <property type="match status" value="1"/>
</dbReference>
<dbReference type="InterPro" id="IPR008928">
    <property type="entry name" value="6-hairpin_glycosidase_sf"/>
</dbReference>
<dbReference type="PANTHER" id="PTHR33886:SF8">
    <property type="entry name" value="UNSATURATED RHAMNOGALACTURONAN HYDROLASE (EUROFUNG)"/>
    <property type="match status" value="1"/>
</dbReference>
<dbReference type="Pfam" id="PF07470">
    <property type="entry name" value="Glyco_hydro_88"/>
    <property type="match status" value="1"/>
</dbReference>